<accession>A0A834TWN0</accession>
<sequence>MARAMVEPSKIGKATTSALLHCPWC</sequence>
<name>A0A834TWN0_9FABA</name>
<organism evidence="1 2">
    <name type="scientific">Senna tora</name>
    <dbReference type="NCBI Taxonomy" id="362788"/>
    <lineage>
        <taxon>Eukaryota</taxon>
        <taxon>Viridiplantae</taxon>
        <taxon>Streptophyta</taxon>
        <taxon>Embryophyta</taxon>
        <taxon>Tracheophyta</taxon>
        <taxon>Spermatophyta</taxon>
        <taxon>Magnoliopsida</taxon>
        <taxon>eudicotyledons</taxon>
        <taxon>Gunneridae</taxon>
        <taxon>Pentapetalae</taxon>
        <taxon>rosids</taxon>
        <taxon>fabids</taxon>
        <taxon>Fabales</taxon>
        <taxon>Fabaceae</taxon>
        <taxon>Caesalpinioideae</taxon>
        <taxon>Cassia clade</taxon>
        <taxon>Senna</taxon>
    </lineage>
</organism>
<gene>
    <name evidence="1" type="ORF">G2W53_012283</name>
</gene>
<reference evidence="1" key="1">
    <citation type="submission" date="2020-09" db="EMBL/GenBank/DDBJ databases">
        <title>Genome-Enabled Discovery of Anthraquinone Biosynthesis in Senna tora.</title>
        <authorList>
            <person name="Kang S.-H."/>
            <person name="Pandey R.P."/>
            <person name="Lee C.-M."/>
            <person name="Sim J.-S."/>
            <person name="Jeong J.-T."/>
            <person name="Choi B.-S."/>
            <person name="Jung M."/>
            <person name="Ginzburg D."/>
            <person name="Zhao K."/>
            <person name="Won S.Y."/>
            <person name="Oh T.-J."/>
            <person name="Yu Y."/>
            <person name="Kim N.-H."/>
            <person name="Lee O.R."/>
            <person name="Lee T.-H."/>
            <person name="Bashyal P."/>
            <person name="Kim T.-S."/>
            <person name="Lee W.-H."/>
            <person name="Kawkins C."/>
            <person name="Kim C.-K."/>
            <person name="Kim J.S."/>
            <person name="Ahn B.O."/>
            <person name="Rhee S.Y."/>
            <person name="Sohng J.K."/>
        </authorList>
    </citation>
    <scope>NUCLEOTIDE SEQUENCE</scope>
    <source>
        <tissue evidence="1">Leaf</tissue>
    </source>
</reference>
<keyword evidence="2" id="KW-1185">Reference proteome</keyword>
<evidence type="ECO:0000313" key="1">
    <source>
        <dbReference type="EMBL" id="KAF7829950.1"/>
    </source>
</evidence>
<comment type="caution">
    <text evidence="1">The sequence shown here is derived from an EMBL/GenBank/DDBJ whole genome shotgun (WGS) entry which is preliminary data.</text>
</comment>
<protein>
    <submittedName>
        <fullName evidence="1">Uncharacterized protein</fullName>
    </submittedName>
</protein>
<evidence type="ECO:0000313" key="2">
    <source>
        <dbReference type="Proteomes" id="UP000634136"/>
    </source>
</evidence>
<proteinExistence type="predicted"/>
<dbReference type="Proteomes" id="UP000634136">
    <property type="component" value="Unassembled WGS sequence"/>
</dbReference>
<dbReference type="EMBL" id="JAAIUW010000005">
    <property type="protein sequence ID" value="KAF7829950.1"/>
    <property type="molecule type" value="Genomic_DNA"/>
</dbReference>
<dbReference type="AlphaFoldDB" id="A0A834TWN0"/>